<sequence length="258" mass="28627">MCRVISISSQKGGTGKTSTCINIGAALAKEGKRVLLVDNDPQGHLTIGLGFDKRQKVTLKTILENCIEEQELQVEEAILHHEEKLDLIPANKSLGIMNVYLSSIPEGETILREVLDTIRSRYDYIIIDCGPSIGMLSINALTASDSVIIPVELDKYAVDGMEEMIRTVYLVRQKYNPSICIGGVLYNKVEARLNNSKGYKEALEKTYGSHIPIFRTSIPKTVRVQEAANAGISILAYEPKNECSGRYMQLIREVEGHE</sequence>
<gene>
    <name evidence="6" type="ORF">CDL26_08085</name>
</gene>
<accession>A0A2N5PC93</accession>
<dbReference type="RefSeq" id="WP_101870633.1">
    <property type="nucleotide sequence ID" value="NZ_NIHS01000011.1"/>
</dbReference>
<comment type="subunit">
    <text evidence="3">Dimerizes in the presence of ATP but not ADP; ATP-binding is required for double-stranded (ds)DNA-binding. Interacts with DnaA.</text>
</comment>
<evidence type="ECO:0000256" key="4">
    <source>
        <dbReference type="ARBA" id="ARBA00071824"/>
    </source>
</evidence>
<dbReference type="AlphaFoldDB" id="A0A2N5PC93"/>
<dbReference type="PANTHER" id="PTHR13696">
    <property type="entry name" value="P-LOOP CONTAINING NUCLEOSIDE TRIPHOSPHATE HYDROLASE"/>
    <property type="match status" value="1"/>
</dbReference>
<dbReference type="EMBL" id="NIHS01000011">
    <property type="protein sequence ID" value="PLT72728.1"/>
    <property type="molecule type" value="Genomic_DNA"/>
</dbReference>
<comment type="similarity">
    <text evidence="1">Belongs to the ParA family.</text>
</comment>
<dbReference type="PANTHER" id="PTHR13696:SF99">
    <property type="entry name" value="COBYRINIC ACID AC-DIAMIDE SYNTHASE"/>
    <property type="match status" value="1"/>
</dbReference>
<dbReference type="Proteomes" id="UP000234891">
    <property type="component" value="Unassembled WGS sequence"/>
</dbReference>
<dbReference type="InterPro" id="IPR025669">
    <property type="entry name" value="AAA_dom"/>
</dbReference>
<dbReference type="FunFam" id="3.40.50.300:FF:000285">
    <property type="entry name" value="Sporulation initiation inhibitor Soj"/>
    <property type="match status" value="1"/>
</dbReference>
<organism evidence="6 7">
    <name type="scientific">Mediterraneibacter gnavus</name>
    <name type="common">Ruminococcus gnavus</name>
    <dbReference type="NCBI Taxonomy" id="33038"/>
    <lineage>
        <taxon>Bacteria</taxon>
        <taxon>Bacillati</taxon>
        <taxon>Bacillota</taxon>
        <taxon>Clostridia</taxon>
        <taxon>Lachnospirales</taxon>
        <taxon>Lachnospiraceae</taxon>
        <taxon>Mediterraneibacter</taxon>
    </lineage>
</organism>
<feature type="domain" description="AAA" evidence="5">
    <location>
        <begin position="3"/>
        <end position="180"/>
    </location>
</feature>
<dbReference type="Pfam" id="PF13614">
    <property type="entry name" value="AAA_31"/>
    <property type="match status" value="1"/>
</dbReference>
<evidence type="ECO:0000313" key="6">
    <source>
        <dbReference type="EMBL" id="PLT72728.1"/>
    </source>
</evidence>
<proteinExistence type="inferred from homology"/>
<dbReference type="CDD" id="cd02042">
    <property type="entry name" value="ParAB_family"/>
    <property type="match status" value="1"/>
</dbReference>
<name>A0A2N5PC93_MEDGN</name>
<evidence type="ECO:0000256" key="1">
    <source>
        <dbReference type="ARBA" id="ARBA00006976"/>
    </source>
</evidence>
<dbReference type="Gene3D" id="3.40.50.300">
    <property type="entry name" value="P-loop containing nucleotide triphosphate hydrolases"/>
    <property type="match status" value="1"/>
</dbReference>
<evidence type="ECO:0000259" key="5">
    <source>
        <dbReference type="Pfam" id="PF13614"/>
    </source>
</evidence>
<dbReference type="SUPFAM" id="SSF52540">
    <property type="entry name" value="P-loop containing nucleoside triphosphate hydrolases"/>
    <property type="match status" value="1"/>
</dbReference>
<protein>
    <recommendedName>
        <fullName evidence="4">Sporulation initiation inhibitor protein Soj</fullName>
    </recommendedName>
</protein>
<evidence type="ECO:0000313" key="7">
    <source>
        <dbReference type="Proteomes" id="UP000234891"/>
    </source>
</evidence>
<reference evidence="6 7" key="1">
    <citation type="journal article" date="2017" name="Genome Med.">
        <title>A novel Ruminococcus gnavus clade enriched in inflammatory bowel disease patients.</title>
        <authorList>
            <person name="Hall A.B."/>
            <person name="Yassour M."/>
            <person name="Sauk J."/>
            <person name="Garner A."/>
            <person name="Jiang X."/>
            <person name="Arthur T."/>
            <person name="Lagoudas G.K."/>
            <person name="Vatanen T."/>
            <person name="Fornelos N."/>
            <person name="Wilson R."/>
            <person name="Bertha M."/>
            <person name="Cohen M."/>
            <person name="Garber J."/>
            <person name="Khalili H."/>
            <person name="Gevers D."/>
            <person name="Ananthakrishnan A.N."/>
            <person name="Kugathasan S."/>
            <person name="Lander E.S."/>
            <person name="Blainey P."/>
            <person name="Vlamakis H."/>
            <person name="Xavier R.J."/>
            <person name="Huttenhower C."/>
        </authorList>
    </citation>
    <scope>NUCLEOTIDE SEQUENCE [LARGE SCALE GENOMIC DNA]</scope>
    <source>
        <strain evidence="6 7">RJX1124</strain>
    </source>
</reference>
<evidence type="ECO:0000256" key="3">
    <source>
        <dbReference type="ARBA" id="ARBA00062323"/>
    </source>
</evidence>
<comment type="catalytic activity">
    <reaction evidence="2">
        <text>ATP + H2O = ADP + phosphate + H(+)</text>
        <dbReference type="Rhea" id="RHEA:13065"/>
        <dbReference type="ChEBI" id="CHEBI:15377"/>
        <dbReference type="ChEBI" id="CHEBI:15378"/>
        <dbReference type="ChEBI" id="CHEBI:30616"/>
        <dbReference type="ChEBI" id="CHEBI:43474"/>
        <dbReference type="ChEBI" id="CHEBI:456216"/>
    </reaction>
</comment>
<evidence type="ECO:0000256" key="2">
    <source>
        <dbReference type="ARBA" id="ARBA00049360"/>
    </source>
</evidence>
<dbReference type="InterPro" id="IPR027417">
    <property type="entry name" value="P-loop_NTPase"/>
</dbReference>
<comment type="caution">
    <text evidence="6">The sequence shown here is derived from an EMBL/GenBank/DDBJ whole genome shotgun (WGS) entry which is preliminary data.</text>
</comment>
<dbReference type="InterPro" id="IPR050678">
    <property type="entry name" value="DNA_Partitioning_ATPase"/>
</dbReference>